<accession>A0A410RJ11</accession>
<evidence type="ECO:0000313" key="2">
    <source>
        <dbReference type="Proteomes" id="UP000288758"/>
    </source>
</evidence>
<dbReference type="Proteomes" id="UP000288758">
    <property type="component" value="Chromosome"/>
</dbReference>
<evidence type="ECO:0000313" key="1">
    <source>
        <dbReference type="EMBL" id="QAT81917.1"/>
    </source>
</evidence>
<gene>
    <name evidence="1" type="ORF">EJ065_0308</name>
</gene>
<dbReference type="AlphaFoldDB" id="A0A410RJ11"/>
<protein>
    <submittedName>
        <fullName evidence="1">Uncharacterized protein</fullName>
    </submittedName>
</protein>
<proteinExistence type="predicted"/>
<dbReference type="EMBL" id="CP034669">
    <property type="protein sequence ID" value="QAT81917.1"/>
    <property type="molecule type" value="Genomic_DNA"/>
</dbReference>
<reference evidence="1 2" key="1">
    <citation type="submission" date="2018-12" db="EMBL/GenBank/DDBJ databases">
        <title>Complete Genome Sequence of the Corallopyronin A producing Myxobacterium Corallococcus coralloides B035.</title>
        <authorList>
            <person name="Bouhired S.M."/>
            <person name="Rupp O."/>
            <person name="Blom J."/>
            <person name="Schaeberle T.F."/>
            <person name="Kehraus S."/>
            <person name="Schiefer A."/>
            <person name="Pfarr K."/>
            <person name="Goesmann A."/>
            <person name="Hoerauf A."/>
            <person name="Koenig G.M."/>
        </authorList>
    </citation>
    <scope>NUCLEOTIDE SEQUENCE [LARGE SCALE GENOMIC DNA]</scope>
    <source>
        <strain evidence="1 2">B035</strain>
    </source>
</reference>
<organism evidence="1 2">
    <name type="scientific">Corallococcus coralloides</name>
    <name type="common">Myxococcus coralloides</name>
    <dbReference type="NCBI Taxonomy" id="184914"/>
    <lineage>
        <taxon>Bacteria</taxon>
        <taxon>Pseudomonadati</taxon>
        <taxon>Myxococcota</taxon>
        <taxon>Myxococcia</taxon>
        <taxon>Myxococcales</taxon>
        <taxon>Cystobacterineae</taxon>
        <taxon>Myxococcaceae</taxon>
        <taxon>Corallococcus</taxon>
    </lineage>
</organism>
<name>A0A410RJ11_CORCK</name>
<sequence length="48" mass="4942">MGWAALTGLMLAGMTAAPDVLPSGVPLVCFFGIEPSSGSSYRLSFFST</sequence>